<dbReference type="Proteomes" id="UP000295447">
    <property type="component" value="Unassembled WGS sequence"/>
</dbReference>
<dbReference type="InterPro" id="IPR028082">
    <property type="entry name" value="Peripla_BP_I"/>
</dbReference>
<proteinExistence type="inferred from homology"/>
<evidence type="ECO:0000313" key="5">
    <source>
        <dbReference type="EMBL" id="TDW21945.1"/>
    </source>
</evidence>
<feature type="chain" id="PRO_5038852430" evidence="3">
    <location>
        <begin position="19"/>
        <end position="417"/>
    </location>
</feature>
<feature type="domain" description="Leucine-binding protein" evidence="4">
    <location>
        <begin position="46"/>
        <end position="389"/>
    </location>
</feature>
<dbReference type="RefSeq" id="WP_134115369.1">
    <property type="nucleotide sequence ID" value="NZ_SODF01000001.1"/>
</dbReference>
<dbReference type="SUPFAM" id="SSF53822">
    <property type="entry name" value="Periplasmic binding protein-like I"/>
    <property type="match status" value="1"/>
</dbReference>
<evidence type="ECO:0000313" key="6">
    <source>
        <dbReference type="Proteomes" id="UP000295447"/>
    </source>
</evidence>
<evidence type="ECO:0000256" key="3">
    <source>
        <dbReference type="SAM" id="SignalP"/>
    </source>
</evidence>
<sequence>MKRLLAMTVALVLPLSLAACGTKGGAETNTGSADGVQTGVGVTDSQITLGVMADLSGPFKSLSTAITHGNELWVKDLNASGGVCGRQVKLEIVDHGYKAETAKTLYPQLEPKVLGFVQLTGSPIMAALGKDIETDKVTTTPASWSSELLGNPYVMIVGTTYDVEMIDGLSYLQKQGLLKDGDAVGHIYVDGEYGANGLRGSKYYAEQHNLKLSEVKITSTDTDLTNVVTGLKGKGVKAILLTTTPKQTGSAAAASKALGLNVPILGNNPSFDPALLQSPAASALNKLYIVASSVPYSADIPKAKEIAQKYQAAGYKEPPNAGVPYGYAVAEVWGSVLRKACDNKDLTRDGIHKAMQQTTSADTEGLVAALNFGSPGAPATRQVYVAQPDASVPGGTKYVQQLFEADQAKTYKAPHEQ</sequence>
<dbReference type="InterPro" id="IPR028081">
    <property type="entry name" value="Leu-bd"/>
</dbReference>
<gene>
    <name evidence="5" type="ORF">EV650_0776</name>
</gene>
<evidence type="ECO:0000256" key="1">
    <source>
        <dbReference type="ARBA" id="ARBA00010062"/>
    </source>
</evidence>
<dbReference type="EMBL" id="SODF01000001">
    <property type="protein sequence ID" value="TDW21945.1"/>
    <property type="molecule type" value="Genomic_DNA"/>
</dbReference>
<protein>
    <submittedName>
        <fullName evidence="5">ABC-type branched-subunit amino acid transport system substrate-binding protein</fullName>
    </submittedName>
</protein>
<dbReference type="AlphaFoldDB" id="A0A4R7ZW47"/>
<comment type="caution">
    <text evidence="5">The sequence shown here is derived from an EMBL/GenBank/DDBJ whole genome shotgun (WGS) entry which is preliminary data.</text>
</comment>
<accession>A0A4R7ZW47</accession>
<keyword evidence="6" id="KW-1185">Reference proteome</keyword>
<dbReference type="Pfam" id="PF13458">
    <property type="entry name" value="Peripla_BP_6"/>
    <property type="match status" value="1"/>
</dbReference>
<name>A0A4R7ZW47_9ACTN</name>
<keyword evidence="2 3" id="KW-0732">Signal</keyword>
<evidence type="ECO:0000256" key="2">
    <source>
        <dbReference type="ARBA" id="ARBA00022729"/>
    </source>
</evidence>
<dbReference type="PANTHER" id="PTHR47235">
    <property type="entry name" value="BLR6548 PROTEIN"/>
    <property type="match status" value="1"/>
</dbReference>
<organism evidence="5 6">
    <name type="scientific">Kribbella kalugense</name>
    <dbReference type="NCBI Taxonomy" id="2512221"/>
    <lineage>
        <taxon>Bacteria</taxon>
        <taxon>Bacillati</taxon>
        <taxon>Actinomycetota</taxon>
        <taxon>Actinomycetes</taxon>
        <taxon>Propionibacteriales</taxon>
        <taxon>Kribbellaceae</taxon>
        <taxon>Kribbella</taxon>
    </lineage>
</organism>
<evidence type="ECO:0000259" key="4">
    <source>
        <dbReference type="Pfam" id="PF13458"/>
    </source>
</evidence>
<dbReference type="PROSITE" id="PS51257">
    <property type="entry name" value="PROKAR_LIPOPROTEIN"/>
    <property type="match status" value="1"/>
</dbReference>
<reference evidence="5 6" key="1">
    <citation type="submission" date="2019-03" db="EMBL/GenBank/DDBJ databases">
        <title>Genomic Encyclopedia of Type Strains, Phase III (KMG-III): the genomes of soil and plant-associated and newly described type strains.</title>
        <authorList>
            <person name="Whitman W."/>
        </authorList>
    </citation>
    <scope>NUCLEOTIDE SEQUENCE [LARGE SCALE GENOMIC DNA]</scope>
    <source>
        <strain evidence="5 6">VKM Ac-2570</strain>
    </source>
</reference>
<comment type="similarity">
    <text evidence="1">Belongs to the leucine-binding protein family.</text>
</comment>
<dbReference type="PANTHER" id="PTHR47235:SF1">
    <property type="entry name" value="BLR6548 PROTEIN"/>
    <property type="match status" value="1"/>
</dbReference>
<dbReference type="OrthoDB" id="7337537at2"/>
<dbReference type="Gene3D" id="3.40.50.2300">
    <property type="match status" value="2"/>
</dbReference>
<feature type="signal peptide" evidence="3">
    <location>
        <begin position="1"/>
        <end position="18"/>
    </location>
</feature>